<evidence type="ECO:0000256" key="2">
    <source>
        <dbReference type="ARBA" id="ARBA00022676"/>
    </source>
</evidence>
<feature type="transmembrane region" description="Helical" evidence="4">
    <location>
        <begin position="482"/>
        <end position="513"/>
    </location>
</feature>
<evidence type="ECO:0008006" key="7">
    <source>
        <dbReference type="Google" id="ProtNLM"/>
    </source>
</evidence>
<dbReference type="InterPro" id="IPR002213">
    <property type="entry name" value="UDP_glucos_trans"/>
</dbReference>
<organism evidence="5 6">
    <name type="scientific">Periplaneta americana</name>
    <name type="common">American cockroach</name>
    <name type="synonym">Blatta americana</name>
    <dbReference type="NCBI Taxonomy" id="6978"/>
    <lineage>
        <taxon>Eukaryota</taxon>
        <taxon>Metazoa</taxon>
        <taxon>Ecdysozoa</taxon>
        <taxon>Arthropoda</taxon>
        <taxon>Hexapoda</taxon>
        <taxon>Insecta</taxon>
        <taxon>Pterygota</taxon>
        <taxon>Neoptera</taxon>
        <taxon>Polyneoptera</taxon>
        <taxon>Dictyoptera</taxon>
        <taxon>Blattodea</taxon>
        <taxon>Blattoidea</taxon>
        <taxon>Blattidae</taxon>
        <taxon>Blattinae</taxon>
        <taxon>Periplaneta</taxon>
    </lineage>
</organism>
<dbReference type="Proteomes" id="UP001148838">
    <property type="component" value="Unassembled WGS sequence"/>
</dbReference>
<reference evidence="5 6" key="1">
    <citation type="journal article" date="2022" name="Allergy">
        <title>Genome assembly and annotation of Periplaneta americana reveal a comprehensive cockroach allergen profile.</title>
        <authorList>
            <person name="Wang L."/>
            <person name="Xiong Q."/>
            <person name="Saelim N."/>
            <person name="Wang L."/>
            <person name="Nong W."/>
            <person name="Wan A.T."/>
            <person name="Shi M."/>
            <person name="Liu X."/>
            <person name="Cao Q."/>
            <person name="Hui J.H.L."/>
            <person name="Sookrung N."/>
            <person name="Leung T.F."/>
            <person name="Tungtrongchitr A."/>
            <person name="Tsui S.K.W."/>
        </authorList>
    </citation>
    <scope>NUCLEOTIDE SEQUENCE [LARGE SCALE GENOMIC DNA]</scope>
    <source>
        <strain evidence="5">PWHHKU_190912</strain>
    </source>
</reference>
<keyword evidence="2" id="KW-0328">Glycosyltransferase</keyword>
<dbReference type="SUPFAM" id="SSF53756">
    <property type="entry name" value="UDP-Glycosyltransferase/glycogen phosphorylase"/>
    <property type="match status" value="1"/>
</dbReference>
<dbReference type="PANTHER" id="PTHR48043:SF159">
    <property type="entry name" value="EG:EG0003.4 PROTEIN-RELATED"/>
    <property type="match status" value="1"/>
</dbReference>
<evidence type="ECO:0000256" key="1">
    <source>
        <dbReference type="ARBA" id="ARBA00009995"/>
    </source>
</evidence>
<evidence type="ECO:0000256" key="3">
    <source>
        <dbReference type="ARBA" id="ARBA00022679"/>
    </source>
</evidence>
<dbReference type="EMBL" id="JAJSOF020000033">
    <property type="protein sequence ID" value="KAJ4429919.1"/>
    <property type="molecule type" value="Genomic_DNA"/>
</dbReference>
<keyword evidence="4" id="KW-0472">Membrane</keyword>
<dbReference type="Pfam" id="PF00201">
    <property type="entry name" value="UDPGT"/>
    <property type="match status" value="1"/>
</dbReference>
<name>A0ABQ8S7R3_PERAM</name>
<comment type="caution">
    <text evidence="5">The sequence shown here is derived from an EMBL/GenBank/DDBJ whole genome shotgun (WGS) entry which is preliminary data.</text>
</comment>
<accession>A0ABQ8S7R3</accession>
<dbReference type="Gene3D" id="3.40.50.2000">
    <property type="entry name" value="Glycogen Phosphorylase B"/>
    <property type="match status" value="2"/>
</dbReference>
<protein>
    <recommendedName>
        <fullName evidence="7">UDP-glucuronosyltransferase</fullName>
    </recommendedName>
</protein>
<keyword evidence="6" id="KW-1185">Reference proteome</keyword>
<keyword evidence="3" id="KW-0808">Transferase</keyword>
<dbReference type="PANTHER" id="PTHR48043">
    <property type="entry name" value="EG:EG0003.4 PROTEIN-RELATED"/>
    <property type="match status" value="1"/>
</dbReference>
<keyword evidence="4" id="KW-0812">Transmembrane</keyword>
<dbReference type="CDD" id="cd03784">
    <property type="entry name" value="GT1_Gtf-like"/>
    <property type="match status" value="1"/>
</dbReference>
<sequence>MKAIRVALCVLVLRFAGAAKILGVFSIPSISHQLVYRSLMKELHSRGHHITVLTPDPLRDPSLQNYTEIDLSAAYSVWQDKFNTLTENRDKGRYLIFTSLQLAQMGIDLCEVELNFPNVRNFFQENNTFDLVMTEWILSPCFHAIGHKYEVPVIGISSVPPAIIVHHSVGNPAHPAYAADVLLGYTDHSTFIQRVHATIHYILLLFAYRFWILPAHDAVVRRHFNNNAIPYIEDVVNNVSLILTCSHFSVQSSRPNMPAVVDIGGMHLRLPQPLPEVLNNIVAFQDLKNFLDGASQGVIYFSLGTNVRSDKMSVEKRQIFLDAFSELQDFRILWKWELDELPGQPCNVKVAKWLPQEDILRHPKMNVFIYQGGMQSTEEAIRAQVPVIGIPFFADQDVNVKKMVELGVGIYVEYEDITKEIILDAIRKILYNPSYKENMKKISKIARDQTKRSLDRAVWWTEYVIRHKGAHHLRSAALDIKWYQYLLLDVIAFISIVFIFMSWLILLITRFIVRTIKSRSSLRSKKTDFNLHEPTQVQ</sequence>
<proteinExistence type="inferred from homology"/>
<dbReference type="InterPro" id="IPR050271">
    <property type="entry name" value="UDP-glycosyltransferase"/>
</dbReference>
<evidence type="ECO:0000256" key="4">
    <source>
        <dbReference type="SAM" id="Phobius"/>
    </source>
</evidence>
<evidence type="ECO:0000313" key="5">
    <source>
        <dbReference type="EMBL" id="KAJ4429919.1"/>
    </source>
</evidence>
<gene>
    <name evidence="5" type="ORF">ANN_22123</name>
</gene>
<keyword evidence="4" id="KW-1133">Transmembrane helix</keyword>
<comment type="similarity">
    <text evidence="1">Belongs to the UDP-glycosyltransferase family.</text>
</comment>
<evidence type="ECO:0000313" key="6">
    <source>
        <dbReference type="Proteomes" id="UP001148838"/>
    </source>
</evidence>